<accession>A0ABV4C8U4</accession>
<proteinExistence type="predicted"/>
<gene>
    <name evidence="2" type="ORF">AB8998_30420</name>
</gene>
<dbReference type="RefSeq" id="WP_369742010.1">
    <property type="nucleotide sequence ID" value="NZ_JBGEDP010000002.1"/>
</dbReference>
<organism evidence="2 3">
    <name type="scientific">Mycobacterium servetii</name>
    <dbReference type="NCBI Taxonomy" id="3237418"/>
    <lineage>
        <taxon>Bacteria</taxon>
        <taxon>Bacillati</taxon>
        <taxon>Actinomycetota</taxon>
        <taxon>Actinomycetes</taxon>
        <taxon>Mycobacteriales</taxon>
        <taxon>Mycobacteriaceae</taxon>
        <taxon>Mycobacterium</taxon>
    </lineage>
</organism>
<evidence type="ECO:0000256" key="1">
    <source>
        <dbReference type="SAM" id="Phobius"/>
    </source>
</evidence>
<protein>
    <submittedName>
        <fullName evidence="2">Uncharacterized protein</fullName>
    </submittedName>
</protein>
<dbReference type="EMBL" id="JBGEDP010000002">
    <property type="protein sequence ID" value="MEY8018968.1"/>
    <property type="molecule type" value="Genomic_DNA"/>
</dbReference>
<name>A0ABV4C8U4_9MYCO</name>
<dbReference type="Proteomes" id="UP001564760">
    <property type="component" value="Unassembled WGS sequence"/>
</dbReference>
<evidence type="ECO:0000313" key="2">
    <source>
        <dbReference type="EMBL" id="MEY8018968.1"/>
    </source>
</evidence>
<keyword evidence="1" id="KW-1133">Transmembrane helix</keyword>
<keyword evidence="1" id="KW-0812">Transmembrane</keyword>
<keyword evidence="1" id="KW-0472">Membrane</keyword>
<sequence length="358" mass="38573">MTAAPRPRAINENTVRGPYTATPRPDARIFVRTTSSRAIPGGPYTAPSVIRMGLWPIEMALKLLVAACVTYMSLYLAAAAIPANPNPTVLSDKFAIDMFGNFLAQLRDIVGHVITFGGTGTPSLTGTVLTAAIALGTERAIHAITRPPRSRLLDQPADIRALSPVGSASAAVHDSTADEPERNKKRIAEVRAALAQLDAEWLAYEQDLEAYYLTKPVLRDLNVPETAAYRAALYDLREQAETLTDSASAREITAAEHAAEAALLAWGAANDHAAAIGVSDRSPTERAALRRLHALVSQLAHPSTPKPMWTSITDAITREMTKLTTVPTSWNHLLRLPELEHRNLAAIDDGANNEASEN</sequence>
<keyword evidence="3" id="KW-1185">Reference proteome</keyword>
<comment type="caution">
    <text evidence="2">The sequence shown here is derived from an EMBL/GenBank/DDBJ whole genome shotgun (WGS) entry which is preliminary data.</text>
</comment>
<feature type="transmembrane region" description="Helical" evidence="1">
    <location>
        <begin position="60"/>
        <end position="81"/>
    </location>
</feature>
<reference evidence="2 3" key="1">
    <citation type="submission" date="2024-08" db="EMBL/GenBank/DDBJ databases">
        <title>Mycobacterium servetensis sp. nov., a novel rapid-growing mycobacterial species recovered from a human patient in Zaragoza, Spain.</title>
        <authorList>
            <person name="Tristancho-Baro A.I."/>
            <person name="Buenestado-Serrano S."/>
            <person name="Garcia De Viedma D."/>
            <person name="Milagro-Beamonte A."/>
            <person name="Burillo N."/>
            <person name="Sanz S."/>
            <person name="Lopez-Calleja A.I."/>
            <person name="Penas-Utrilla D."/>
            <person name="Guardingo M."/>
            <person name="Garcia M.J."/>
            <person name="Vinuelas-Bayon J."/>
        </authorList>
    </citation>
    <scope>NUCLEOTIDE SEQUENCE [LARGE SCALE GENOMIC DNA]</scope>
    <source>
        <strain evidence="3">HUMS_12744610</strain>
    </source>
</reference>
<evidence type="ECO:0000313" key="3">
    <source>
        <dbReference type="Proteomes" id="UP001564760"/>
    </source>
</evidence>